<dbReference type="EMBL" id="WTVR01000037">
    <property type="protein sequence ID" value="NMF90213.1"/>
    <property type="molecule type" value="Genomic_DNA"/>
</dbReference>
<name>A0ABX1MQZ4_9RHOO</name>
<proteinExistence type="predicted"/>
<keyword evidence="2" id="KW-1185">Reference proteome</keyword>
<protein>
    <submittedName>
        <fullName evidence="1">DUF3830 family protein</fullName>
    </submittedName>
</protein>
<dbReference type="Proteomes" id="UP000652074">
    <property type="component" value="Unassembled WGS sequence"/>
</dbReference>
<gene>
    <name evidence="1" type="ORF">GPA26_17225</name>
</gene>
<evidence type="ECO:0000313" key="1">
    <source>
        <dbReference type="EMBL" id="NMF90213.1"/>
    </source>
</evidence>
<dbReference type="InterPro" id="IPR029000">
    <property type="entry name" value="Cyclophilin-like_dom_sf"/>
</dbReference>
<dbReference type="InterPro" id="IPR024532">
    <property type="entry name" value="DUF3830"/>
</dbReference>
<accession>A0ABX1MQZ4</accession>
<organism evidence="1 2">
    <name type="scientific">Aromatoleum petrolei</name>
    <dbReference type="NCBI Taxonomy" id="76116"/>
    <lineage>
        <taxon>Bacteria</taxon>
        <taxon>Pseudomonadati</taxon>
        <taxon>Pseudomonadota</taxon>
        <taxon>Betaproteobacteria</taxon>
        <taxon>Rhodocyclales</taxon>
        <taxon>Rhodocyclaceae</taxon>
        <taxon>Aromatoleum</taxon>
    </lineage>
</organism>
<evidence type="ECO:0000313" key="2">
    <source>
        <dbReference type="Proteomes" id="UP000652074"/>
    </source>
</evidence>
<dbReference type="RefSeq" id="WP_169207564.1">
    <property type="nucleotide sequence ID" value="NZ_CP059560.1"/>
</dbReference>
<dbReference type="SUPFAM" id="SSF50891">
    <property type="entry name" value="Cyclophilin-like"/>
    <property type="match status" value="1"/>
</dbReference>
<reference evidence="1 2" key="1">
    <citation type="submission" date="2019-12" db="EMBL/GenBank/DDBJ databases">
        <title>Comparative genomics gives insights into the taxonomy of the Azoarcus-Aromatoleum group and reveals separate origins of nif in the plant-associated Azoarcus and non-plant-associated Aromatoleum sub-groups.</title>
        <authorList>
            <person name="Lafos M."/>
            <person name="Maluk M."/>
            <person name="Batista M."/>
            <person name="Junghare M."/>
            <person name="Carmona M."/>
            <person name="Faoro H."/>
            <person name="Cruz L.M."/>
            <person name="Battistoni F."/>
            <person name="De Souza E."/>
            <person name="Pedrosa F."/>
            <person name="Chen W.-M."/>
            <person name="Poole P.S."/>
            <person name="Dixon R.A."/>
            <person name="James E.K."/>
        </authorList>
    </citation>
    <scope>NUCLEOTIDE SEQUENCE [LARGE SCALE GENOMIC DNA]</scope>
    <source>
        <strain evidence="1 2">ToN1</strain>
    </source>
</reference>
<dbReference type="Gene3D" id="2.40.100.20">
    <property type="match status" value="1"/>
</dbReference>
<sequence length="140" mass="15651">MRHLAIHVGPQRFVARLEEQAAPRTCAAFLELLPFANQVIHVCWSGEAVWVPLGDFDTGLDYENHTSHPSRGDVLLYPGGISETELLFAYGSCSFASKMGQLAGNHFLTLVEGHEQLMEMGRRVLWQGAQPIRFEDLGER</sequence>
<dbReference type="Pfam" id="PF12903">
    <property type="entry name" value="DUF3830"/>
    <property type="match status" value="1"/>
</dbReference>
<comment type="caution">
    <text evidence="1">The sequence shown here is derived from an EMBL/GenBank/DDBJ whole genome shotgun (WGS) entry which is preliminary data.</text>
</comment>